<evidence type="ECO:0000313" key="1">
    <source>
        <dbReference type="EMBL" id="GIX76319.1"/>
    </source>
</evidence>
<gene>
    <name evidence="1" type="ORF">CEXT_499801</name>
</gene>
<comment type="caution">
    <text evidence="1">The sequence shown here is derived from an EMBL/GenBank/DDBJ whole genome shotgun (WGS) entry which is preliminary data.</text>
</comment>
<proteinExistence type="predicted"/>
<accession>A0AAV4MZ96</accession>
<evidence type="ECO:0000313" key="2">
    <source>
        <dbReference type="Proteomes" id="UP001054945"/>
    </source>
</evidence>
<dbReference type="AlphaFoldDB" id="A0AAV4MZ96"/>
<dbReference type="EMBL" id="BPLR01020245">
    <property type="protein sequence ID" value="GIX76319.1"/>
    <property type="molecule type" value="Genomic_DNA"/>
</dbReference>
<protein>
    <submittedName>
        <fullName evidence="1">Uncharacterized protein</fullName>
    </submittedName>
</protein>
<sequence length="102" mass="12140">MERRELCRSPVIRSENETCATTLRRTHSWRSFHYLLGPVIERNKRRWARPDMIRKKIRARLRLGGVDAFQQPEERVQRLLTEISVRKIDDILLLCVSPTVSK</sequence>
<organism evidence="1 2">
    <name type="scientific">Caerostris extrusa</name>
    <name type="common">Bark spider</name>
    <name type="synonym">Caerostris bankana</name>
    <dbReference type="NCBI Taxonomy" id="172846"/>
    <lineage>
        <taxon>Eukaryota</taxon>
        <taxon>Metazoa</taxon>
        <taxon>Ecdysozoa</taxon>
        <taxon>Arthropoda</taxon>
        <taxon>Chelicerata</taxon>
        <taxon>Arachnida</taxon>
        <taxon>Araneae</taxon>
        <taxon>Araneomorphae</taxon>
        <taxon>Entelegynae</taxon>
        <taxon>Araneoidea</taxon>
        <taxon>Araneidae</taxon>
        <taxon>Caerostris</taxon>
    </lineage>
</organism>
<keyword evidence="2" id="KW-1185">Reference proteome</keyword>
<reference evidence="1 2" key="1">
    <citation type="submission" date="2021-06" db="EMBL/GenBank/DDBJ databases">
        <title>Caerostris extrusa draft genome.</title>
        <authorList>
            <person name="Kono N."/>
            <person name="Arakawa K."/>
        </authorList>
    </citation>
    <scope>NUCLEOTIDE SEQUENCE [LARGE SCALE GENOMIC DNA]</scope>
</reference>
<dbReference type="Proteomes" id="UP001054945">
    <property type="component" value="Unassembled WGS sequence"/>
</dbReference>
<name>A0AAV4MZ96_CAEEX</name>